<dbReference type="PANTHER" id="PTHR44196:SF1">
    <property type="entry name" value="DEHYDROGENASE_REDUCTASE SDR FAMILY MEMBER 7B"/>
    <property type="match status" value="1"/>
</dbReference>
<reference evidence="3 4" key="1">
    <citation type="submission" date="2020-04" db="EMBL/GenBank/DDBJ databases">
        <title>Donghicola sp., a member of the Rhodobacteraceae family isolated from mangrove forest in Thailand.</title>
        <authorList>
            <person name="Charoenyingcharoen P."/>
            <person name="Yukphan P."/>
        </authorList>
    </citation>
    <scope>NUCLEOTIDE SEQUENCE [LARGE SCALE GENOMIC DNA]</scope>
    <source>
        <strain evidence="3 4">B5-SW-15</strain>
    </source>
</reference>
<dbReference type="AlphaFoldDB" id="A0A850Q6D0"/>
<evidence type="ECO:0000313" key="4">
    <source>
        <dbReference type="Proteomes" id="UP000592216"/>
    </source>
</evidence>
<dbReference type="PANTHER" id="PTHR44196">
    <property type="entry name" value="DEHYDROGENASE/REDUCTASE SDR FAMILY MEMBER 7B"/>
    <property type="match status" value="1"/>
</dbReference>
<keyword evidence="2" id="KW-0560">Oxidoreductase</keyword>
<sequence length="243" mass="26511">MTEWNGKKYWLIGASEGLGRALALQLSRAGVEVYASARSEDRLNDLVDELPAKAHAVPCDVSDLDSIRAAAETVGDVDGVIYLAGVYWPMKPAEIDPEKMATMGDINLNGAMRVVGVMVPKFVARGSGHLVLTGSLSGFRGLPGAVGYGASKAGVMSLAETLHADLRKTGVRVQLVNPGFIRTRLTDKNDFSMPFLMEPEDAATEIFEHMNSARFARSFPRVFSWMFRIANLLPDWAYFRIVG</sequence>
<dbReference type="PRINTS" id="PR00081">
    <property type="entry name" value="GDHRDH"/>
</dbReference>
<evidence type="ECO:0000313" key="3">
    <source>
        <dbReference type="EMBL" id="NVO22598.1"/>
    </source>
</evidence>
<comment type="caution">
    <text evidence="3">The sequence shown here is derived from an EMBL/GenBank/DDBJ whole genome shotgun (WGS) entry which is preliminary data.</text>
</comment>
<comment type="similarity">
    <text evidence="1">Belongs to the short-chain dehydrogenases/reductases (SDR) family.</text>
</comment>
<name>A0A850Q6D0_9RHOB</name>
<dbReference type="GO" id="GO:0016491">
    <property type="term" value="F:oxidoreductase activity"/>
    <property type="evidence" value="ECO:0007669"/>
    <property type="project" value="UniProtKB-KW"/>
</dbReference>
<evidence type="ECO:0000256" key="2">
    <source>
        <dbReference type="ARBA" id="ARBA00023002"/>
    </source>
</evidence>
<dbReference type="InterPro" id="IPR002347">
    <property type="entry name" value="SDR_fam"/>
</dbReference>
<dbReference type="InterPro" id="IPR036291">
    <property type="entry name" value="NAD(P)-bd_dom_sf"/>
</dbReference>
<dbReference type="SUPFAM" id="SSF51735">
    <property type="entry name" value="NAD(P)-binding Rossmann-fold domains"/>
    <property type="match status" value="1"/>
</dbReference>
<dbReference type="GO" id="GO:0016020">
    <property type="term" value="C:membrane"/>
    <property type="evidence" value="ECO:0007669"/>
    <property type="project" value="TreeGrafter"/>
</dbReference>
<dbReference type="RefSeq" id="WP_177156796.1">
    <property type="nucleotide sequence ID" value="NZ_JABCJE010000001.1"/>
</dbReference>
<dbReference type="InterPro" id="IPR020904">
    <property type="entry name" value="Sc_DH/Rdtase_CS"/>
</dbReference>
<dbReference type="Pfam" id="PF00106">
    <property type="entry name" value="adh_short"/>
    <property type="match status" value="1"/>
</dbReference>
<proteinExistence type="inferred from homology"/>
<dbReference type="EMBL" id="JABCJE010000001">
    <property type="protein sequence ID" value="NVO22598.1"/>
    <property type="molecule type" value="Genomic_DNA"/>
</dbReference>
<protein>
    <submittedName>
        <fullName evidence="3">SDR family NAD(P)-dependent oxidoreductase</fullName>
    </submittedName>
</protein>
<accession>A0A850Q6D0</accession>
<organism evidence="3 4">
    <name type="scientific">Donghicola mangrovi</name>
    <dbReference type="NCBI Taxonomy" id="2729614"/>
    <lineage>
        <taxon>Bacteria</taxon>
        <taxon>Pseudomonadati</taxon>
        <taxon>Pseudomonadota</taxon>
        <taxon>Alphaproteobacteria</taxon>
        <taxon>Rhodobacterales</taxon>
        <taxon>Roseobacteraceae</taxon>
        <taxon>Donghicola</taxon>
    </lineage>
</organism>
<dbReference type="Proteomes" id="UP000592216">
    <property type="component" value="Unassembled WGS sequence"/>
</dbReference>
<dbReference type="PROSITE" id="PS00061">
    <property type="entry name" value="ADH_SHORT"/>
    <property type="match status" value="1"/>
</dbReference>
<evidence type="ECO:0000256" key="1">
    <source>
        <dbReference type="ARBA" id="ARBA00006484"/>
    </source>
</evidence>
<gene>
    <name evidence="3" type="ORF">HJ536_04435</name>
</gene>
<dbReference type="Gene3D" id="3.40.50.720">
    <property type="entry name" value="NAD(P)-binding Rossmann-like Domain"/>
    <property type="match status" value="1"/>
</dbReference>